<name>A0ABX0ZIK8_9ACTN</name>
<dbReference type="InterPro" id="IPR045861">
    <property type="entry name" value="CorA_cytoplasmic_dom"/>
</dbReference>
<dbReference type="CDD" id="cd12822">
    <property type="entry name" value="TmCorA-like"/>
    <property type="match status" value="1"/>
</dbReference>
<dbReference type="Gene3D" id="1.20.58.340">
    <property type="entry name" value="Magnesium transport protein CorA, transmembrane region"/>
    <property type="match status" value="2"/>
</dbReference>
<proteinExistence type="inferred from homology"/>
<dbReference type="Pfam" id="PF01544">
    <property type="entry name" value="CorA"/>
    <property type="match status" value="1"/>
</dbReference>
<evidence type="ECO:0000313" key="10">
    <source>
        <dbReference type="EMBL" id="NJP43600.1"/>
    </source>
</evidence>
<dbReference type="SUPFAM" id="SSF143865">
    <property type="entry name" value="CorA soluble domain-like"/>
    <property type="match status" value="1"/>
</dbReference>
<dbReference type="InterPro" id="IPR002523">
    <property type="entry name" value="MgTranspt_CorA/ZnTranspt_ZntB"/>
</dbReference>
<sequence length="352" mass="39263">MGTDADAGSAPQGDTAPPAGGGPPRAGRATRTRLYRGGTLEREDFPVQDISRYLGEADCTVWLDVCDPDSADFDMIAEEFGLHSLAVEDARHEHQRPKLDVYRGHLFLSAYAVAVDPGTGAVDTRELSAFVTSHALITVRRGDQCPVGPLVDRWDNSPDLAKYGVGFLVHGLLDYLVDGHFAAVQDLDDRIEQLEDLLFEDGPDEIEAVQRRSFELRRSLVRLRRVVLPMREVVNALLRRDLHVVPEPMLPYFQDVYDHVLRAAEWTESLRDLVTTVMETNLTVQGNRMNLIMKKVTSWAAIIAVPTAVTGFYGQNVPYPGFGGHSGFWVSTILMVVLSALLYVTFRRRDWV</sequence>
<evidence type="ECO:0000256" key="9">
    <source>
        <dbReference type="SAM" id="Phobius"/>
    </source>
</evidence>
<evidence type="ECO:0000256" key="5">
    <source>
        <dbReference type="ARBA" id="ARBA00022692"/>
    </source>
</evidence>
<keyword evidence="6 9" id="KW-1133">Transmembrane helix</keyword>
<dbReference type="PANTHER" id="PTHR46494:SF1">
    <property type="entry name" value="CORA FAMILY METAL ION TRANSPORTER (EUROFUNG)"/>
    <property type="match status" value="1"/>
</dbReference>
<feature type="region of interest" description="Disordered" evidence="8">
    <location>
        <begin position="1"/>
        <end position="37"/>
    </location>
</feature>
<evidence type="ECO:0000256" key="3">
    <source>
        <dbReference type="ARBA" id="ARBA00022448"/>
    </source>
</evidence>
<keyword evidence="4" id="KW-1003">Cell membrane</keyword>
<organism evidence="10 11">
    <name type="scientific">Actinacidiphila epipremni</name>
    <dbReference type="NCBI Taxonomy" id="2053013"/>
    <lineage>
        <taxon>Bacteria</taxon>
        <taxon>Bacillati</taxon>
        <taxon>Actinomycetota</taxon>
        <taxon>Actinomycetes</taxon>
        <taxon>Kitasatosporales</taxon>
        <taxon>Streptomycetaceae</taxon>
        <taxon>Actinacidiphila</taxon>
    </lineage>
</organism>
<dbReference type="Proteomes" id="UP000734511">
    <property type="component" value="Unassembled WGS sequence"/>
</dbReference>
<evidence type="ECO:0000256" key="2">
    <source>
        <dbReference type="ARBA" id="ARBA00009765"/>
    </source>
</evidence>
<protein>
    <submittedName>
        <fullName evidence="10">Magnesium transporter CorA family protein</fullName>
    </submittedName>
</protein>
<comment type="caution">
    <text evidence="10">The sequence shown here is derived from an EMBL/GenBank/DDBJ whole genome shotgun (WGS) entry which is preliminary data.</text>
</comment>
<keyword evidence="5 9" id="KW-0812">Transmembrane</keyword>
<comment type="similarity">
    <text evidence="2">Belongs to the CorA metal ion transporter (MIT) (TC 1.A.35) family.</text>
</comment>
<evidence type="ECO:0000256" key="8">
    <source>
        <dbReference type="SAM" id="MobiDB-lite"/>
    </source>
</evidence>
<evidence type="ECO:0000256" key="6">
    <source>
        <dbReference type="ARBA" id="ARBA00022989"/>
    </source>
</evidence>
<accession>A0ABX0ZIK8</accession>
<feature type="transmembrane region" description="Helical" evidence="9">
    <location>
        <begin position="296"/>
        <end position="314"/>
    </location>
</feature>
<dbReference type="InterPro" id="IPR045863">
    <property type="entry name" value="CorA_TM1_TM2"/>
</dbReference>
<evidence type="ECO:0000256" key="1">
    <source>
        <dbReference type="ARBA" id="ARBA00004651"/>
    </source>
</evidence>
<dbReference type="SUPFAM" id="SSF144083">
    <property type="entry name" value="Magnesium transport protein CorA, transmembrane region"/>
    <property type="match status" value="1"/>
</dbReference>
<keyword evidence="11" id="KW-1185">Reference proteome</keyword>
<dbReference type="PANTHER" id="PTHR46494">
    <property type="entry name" value="CORA FAMILY METAL ION TRANSPORTER (EUROFUNG)"/>
    <property type="match status" value="1"/>
</dbReference>
<evidence type="ECO:0000256" key="4">
    <source>
        <dbReference type="ARBA" id="ARBA00022475"/>
    </source>
</evidence>
<keyword evidence="3" id="KW-0813">Transport</keyword>
<comment type="subcellular location">
    <subcellularLocation>
        <location evidence="1">Cell membrane</location>
        <topology evidence="1">Multi-pass membrane protein</topology>
    </subcellularLocation>
</comment>
<reference evidence="10 11" key="1">
    <citation type="submission" date="2020-03" db="EMBL/GenBank/DDBJ databases">
        <title>WGS of actinomycetes isolated from Thailand.</title>
        <authorList>
            <person name="Thawai C."/>
        </authorList>
    </citation>
    <scope>NUCLEOTIDE SEQUENCE [LARGE SCALE GENOMIC DNA]</scope>
    <source>
        <strain evidence="10 11">PRB2-1</strain>
    </source>
</reference>
<dbReference type="RefSeq" id="WP_167982460.1">
    <property type="nucleotide sequence ID" value="NZ_JAATEJ010000005.1"/>
</dbReference>
<feature type="transmembrane region" description="Helical" evidence="9">
    <location>
        <begin position="326"/>
        <end position="346"/>
    </location>
</feature>
<evidence type="ECO:0000313" key="11">
    <source>
        <dbReference type="Proteomes" id="UP000734511"/>
    </source>
</evidence>
<dbReference type="Gene3D" id="3.30.460.20">
    <property type="entry name" value="CorA soluble domain-like"/>
    <property type="match status" value="1"/>
</dbReference>
<evidence type="ECO:0000256" key="7">
    <source>
        <dbReference type="ARBA" id="ARBA00023136"/>
    </source>
</evidence>
<dbReference type="EMBL" id="JAATEJ010000005">
    <property type="protein sequence ID" value="NJP43600.1"/>
    <property type="molecule type" value="Genomic_DNA"/>
</dbReference>
<keyword evidence="7 9" id="KW-0472">Membrane</keyword>
<gene>
    <name evidence="10" type="ORF">HCN08_09330</name>
</gene>